<name>A0A1E4S362_CYBJN</name>
<keyword evidence="2" id="KW-0963">Cytoplasm</keyword>
<dbReference type="PROSITE" id="PS51867">
    <property type="entry name" value="ZF_RING_GID"/>
    <property type="match status" value="1"/>
</dbReference>
<dbReference type="PANTHER" id="PTHR12170">
    <property type="entry name" value="MACROPHAGE ERYTHROBLAST ATTACHER-RELATED"/>
    <property type="match status" value="1"/>
</dbReference>
<keyword evidence="8" id="KW-0472">Membrane</keyword>
<feature type="compositionally biased region" description="Polar residues" evidence="7">
    <location>
        <begin position="67"/>
        <end position="84"/>
    </location>
</feature>
<keyword evidence="5" id="KW-0862">Zinc</keyword>
<evidence type="ECO:0000256" key="7">
    <source>
        <dbReference type="SAM" id="MobiDB-lite"/>
    </source>
</evidence>
<dbReference type="GO" id="GO:0005634">
    <property type="term" value="C:nucleus"/>
    <property type="evidence" value="ECO:0007669"/>
    <property type="project" value="TreeGrafter"/>
</dbReference>
<evidence type="ECO:0000256" key="1">
    <source>
        <dbReference type="ARBA" id="ARBA00004496"/>
    </source>
</evidence>
<dbReference type="AlphaFoldDB" id="A0A1E4S362"/>
<keyword evidence="4 6" id="KW-0863">Zinc-finger</keyword>
<dbReference type="GO" id="GO:0008270">
    <property type="term" value="F:zinc ion binding"/>
    <property type="evidence" value="ECO:0007669"/>
    <property type="project" value="UniProtKB-KW"/>
</dbReference>
<sequence>MSDLSLSEVSLYVYNSLMCSITHKIIVESLLQEQVDRTKFGPLEQPPSLQPIQNTATPVPSSVKLETGSNGTPSATSSRNGTPANEMTVRQAFVSIQGRDVFGNEKIPDSSRYFECRNCQRRIAGQTMSLLDTLLAEADRFDSGEHLDAHLSATADLIEQLEQLLDDDDLEQDVILFNTKKYKEEWESKLRKNLKSANSNVNKLQRNALDKIEPLVDDVYLYKIPKTPQTTKWIDNAIRLHLLREGDLGIDVGRSDLMSKFQEKNRIMTRLQRGDLSSVAEWVADNAPGTELEFMVHKLQFLTFYKDGNPLDAYRYAQKWFPRLLSNSDDVNLSDASKLMTCLLFPPNDPTSPYLQLTNSTDLSELANLFSKQFCSTIGFSFESTLCTVILAAYIALPYFDKFQKIRQLTNLDWTSKDELPFEVHLPEFLKFHAIYICPVAKCETTTENPAMALPCHHLISMQAMWKLSKNGSSFKCPYCPATALPTQCRQVQFHII</sequence>
<dbReference type="OrthoDB" id="1933281at2759"/>
<accession>A0A1E4S362</accession>
<evidence type="ECO:0000256" key="8">
    <source>
        <dbReference type="SAM" id="Phobius"/>
    </source>
</evidence>
<evidence type="ECO:0008006" key="13">
    <source>
        <dbReference type="Google" id="ProtNLM"/>
    </source>
</evidence>
<dbReference type="InterPro" id="IPR044063">
    <property type="entry name" value="ZF_RING_GID"/>
</dbReference>
<protein>
    <recommendedName>
        <fullName evidence="13">RING-Gid-type domain-containing protein</fullName>
    </recommendedName>
</protein>
<evidence type="ECO:0000256" key="5">
    <source>
        <dbReference type="ARBA" id="ARBA00022833"/>
    </source>
</evidence>
<keyword evidence="12" id="KW-1185">Reference proteome</keyword>
<dbReference type="Pfam" id="PF10607">
    <property type="entry name" value="CTLH"/>
    <property type="match status" value="1"/>
</dbReference>
<dbReference type="RefSeq" id="XP_020070942.1">
    <property type="nucleotide sequence ID" value="XM_020217117.1"/>
</dbReference>
<feature type="zinc finger region" description="RING-Gid-type" evidence="6">
    <location>
        <begin position="438"/>
        <end position="480"/>
    </location>
</feature>
<evidence type="ECO:0000313" key="11">
    <source>
        <dbReference type="EMBL" id="ODV73903.1"/>
    </source>
</evidence>
<dbReference type="GeneID" id="30991513"/>
<reference evidence="11 12" key="1">
    <citation type="journal article" date="2016" name="Proc. Natl. Acad. Sci. U.S.A.">
        <title>Comparative genomics of biotechnologically important yeasts.</title>
        <authorList>
            <person name="Riley R."/>
            <person name="Haridas S."/>
            <person name="Wolfe K.H."/>
            <person name="Lopes M.R."/>
            <person name="Hittinger C.T."/>
            <person name="Goeker M."/>
            <person name="Salamov A.A."/>
            <person name="Wisecaver J.H."/>
            <person name="Long T.M."/>
            <person name="Calvey C.H."/>
            <person name="Aerts A.L."/>
            <person name="Barry K.W."/>
            <person name="Choi C."/>
            <person name="Clum A."/>
            <person name="Coughlan A.Y."/>
            <person name="Deshpande S."/>
            <person name="Douglass A.P."/>
            <person name="Hanson S.J."/>
            <person name="Klenk H.-P."/>
            <person name="LaButti K.M."/>
            <person name="Lapidus A."/>
            <person name="Lindquist E.A."/>
            <person name="Lipzen A.M."/>
            <person name="Meier-Kolthoff J.P."/>
            <person name="Ohm R.A."/>
            <person name="Otillar R.P."/>
            <person name="Pangilinan J.L."/>
            <person name="Peng Y."/>
            <person name="Rokas A."/>
            <person name="Rosa C.A."/>
            <person name="Scheuner C."/>
            <person name="Sibirny A.A."/>
            <person name="Slot J.C."/>
            <person name="Stielow J.B."/>
            <person name="Sun H."/>
            <person name="Kurtzman C.P."/>
            <person name="Blackwell M."/>
            <person name="Grigoriev I.V."/>
            <person name="Jeffries T.W."/>
        </authorList>
    </citation>
    <scope>NUCLEOTIDE SEQUENCE [LARGE SCALE GENOMIC DNA]</scope>
    <source>
        <strain evidence="12">ATCC 18201 / CBS 1600 / BCRC 20928 / JCM 3617 / NBRC 0987 / NRRL Y-1542</strain>
    </source>
</reference>
<evidence type="ECO:0000256" key="4">
    <source>
        <dbReference type="ARBA" id="ARBA00022771"/>
    </source>
</evidence>
<evidence type="ECO:0000256" key="3">
    <source>
        <dbReference type="ARBA" id="ARBA00022723"/>
    </source>
</evidence>
<dbReference type="PROSITE" id="PS50897">
    <property type="entry name" value="CTLH"/>
    <property type="match status" value="1"/>
</dbReference>
<comment type="subcellular location">
    <subcellularLocation>
        <location evidence="1">Cytoplasm</location>
    </subcellularLocation>
</comment>
<feature type="compositionally biased region" description="Polar residues" evidence="7">
    <location>
        <begin position="50"/>
        <end position="60"/>
    </location>
</feature>
<dbReference type="InterPro" id="IPR006595">
    <property type="entry name" value="CTLH_C"/>
</dbReference>
<feature type="transmembrane region" description="Helical" evidence="8">
    <location>
        <begin position="378"/>
        <end position="400"/>
    </location>
</feature>
<keyword evidence="8" id="KW-0812">Transmembrane</keyword>
<evidence type="ECO:0000313" key="12">
    <source>
        <dbReference type="Proteomes" id="UP000094389"/>
    </source>
</evidence>
<dbReference type="GO" id="GO:0043161">
    <property type="term" value="P:proteasome-mediated ubiquitin-dependent protein catabolic process"/>
    <property type="evidence" value="ECO:0007669"/>
    <property type="project" value="InterPro"/>
</dbReference>
<dbReference type="GO" id="GO:0005737">
    <property type="term" value="C:cytoplasm"/>
    <property type="evidence" value="ECO:0007669"/>
    <property type="project" value="UniProtKB-SubCell"/>
</dbReference>
<dbReference type="Proteomes" id="UP000094389">
    <property type="component" value="Unassembled WGS sequence"/>
</dbReference>
<keyword evidence="3" id="KW-0479">Metal-binding</keyword>
<dbReference type="PANTHER" id="PTHR12170:SF3">
    <property type="entry name" value="GH10162P"/>
    <property type="match status" value="1"/>
</dbReference>
<dbReference type="STRING" id="983966.A0A1E4S362"/>
<keyword evidence="8" id="KW-1133">Transmembrane helix</keyword>
<evidence type="ECO:0000256" key="2">
    <source>
        <dbReference type="ARBA" id="ARBA00022490"/>
    </source>
</evidence>
<evidence type="ECO:0000259" key="10">
    <source>
        <dbReference type="PROSITE" id="PS51867"/>
    </source>
</evidence>
<dbReference type="GO" id="GO:0034657">
    <property type="term" value="C:GID complex"/>
    <property type="evidence" value="ECO:0007669"/>
    <property type="project" value="TreeGrafter"/>
</dbReference>
<feature type="region of interest" description="Disordered" evidence="7">
    <location>
        <begin position="41"/>
        <end position="84"/>
    </location>
</feature>
<gene>
    <name evidence="11" type="ORF">CYBJADRAFT_184327</name>
</gene>
<feature type="domain" description="CTLH" evidence="9">
    <location>
        <begin position="260"/>
        <end position="312"/>
    </location>
</feature>
<feature type="domain" description="RING-Gid-type" evidence="10">
    <location>
        <begin position="438"/>
        <end position="480"/>
    </location>
</feature>
<evidence type="ECO:0000259" key="9">
    <source>
        <dbReference type="PROSITE" id="PS50897"/>
    </source>
</evidence>
<dbReference type="OMA" id="LIRECKM"/>
<dbReference type="GO" id="GO:0061630">
    <property type="term" value="F:ubiquitin protein ligase activity"/>
    <property type="evidence" value="ECO:0007669"/>
    <property type="project" value="InterPro"/>
</dbReference>
<organism evidence="11 12">
    <name type="scientific">Cyberlindnera jadinii (strain ATCC 18201 / CBS 1600 / BCRC 20928 / JCM 3617 / NBRC 0987 / NRRL Y-1542)</name>
    <name type="common">Torula yeast</name>
    <name type="synonym">Candida utilis</name>
    <dbReference type="NCBI Taxonomy" id="983966"/>
    <lineage>
        <taxon>Eukaryota</taxon>
        <taxon>Fungi</taxon>
        <taxon>Dikarya</taxon>
        <taxon>Ascomycota</taxon>
        <taxon>Saccharomycotina</taxon>
        <taxon>Saccharomycetes</taxon>
        <taxon>Phaffomycetales</taxon>
        <taxon>Phaffomycetaceae</taxon>
        <taxon>Cyberlindnera</taxon>
    </lineage>
</organism>
<dbReference type="InterPro" id="IPR045098">
    <property type="entry name" value="Fyv10_fam"/>
</dbReference>
<proteinExistence type="predicted"/>
<dbReference type="EMBL" id="KV453929">
    <property type="protein sequence ID" value="ODV73903.1"/>
    <property type="molecule type" value="Genomic_DNA"/>
</dbReference>
<dbReference type="InterPro" id="IPR024964">
    <property type="entry name" value="CTLH/CRA"/>
</dbReference>
<evidence type="ECO:0000256" key="6">
    <source>
        <dbReference type="PROSITE-ProRule" id="PRU01215"/>
    </source>
</evidence>